<evidence type="ECO:0000259" key="9">
    <source>
        <dbReference type="Pfam" id="PF00814"/>
    </source>
</evidence>
<comment type="subcellular location">
    <subcellularLocation>
        <location evidence="8">Cytoplasm</location>
    </subcellularLocation>
</comment>
<feature type="binding site" evidence="8">
    <location>
        <position position="237"/>
    </location>
    <ligand>
        <name>substrate</name>
    </ligand>
</feature>
<dbReference type="PRINTS" id="PR00789">
    <property type="entry name" value="OSIALOPTASE"/>
</dbReference>
<accession>A0A1F6CWY3</accession>
<dbReference type="GO" id="GO:0005737">
    <property type="term" value="C:cytoplasm"/>
    <property type="evidence" value="ECO:0007669"/>
    <property type="project" value="UniProtKB-SubCell"/>
</dbReference>
<dbReference type="HAMAP" id="MF_01445">
    <property type="entry name" value="TsaD"/>
    <property type="match status" value="1"/>
</dbReference>
<dbReference type="NCBIfam" id="TIGR00329">
    <property type="entry name" value="gcp_kae1"/>
    <property type="match status" value="1"/>
</dbReference>
<evidence type="ECO:0000256" key="8">
    <source>
        <dbReference type="HAMAP-Rule" id="MF_01445"/>
    </source>
</evidence>
<evidence type="ECO:0000313" key="11">
    <source>
        <dbReference type="Proteomes" id="UP000176863"/>
    </source>
</evidence>
<dbReference type="InterPro" id="IPR043129">
    <property type="entry name" value="ATPase_NBD"/>
</dbReference>
<keyword evidence="5 8" id="KW-0408">Iron</keyword>
<sequence length="398" mass="42852">MKVLGIETSCDETAVCFMEAEGGFGPHFNFEILGNALLSQAKLHEQYGGVFPNLAKREHAKNLVPMLENALAQAGVLKPRTVLGALPRTVLGRTLEREPDLLTLLIPFLQTHERPDIDAIAVTHGPGLEPALWVGVNFAKALSAVWDVPIVAVNHMEGHIILSTMEHSNILKNVGMSGRLNEFEFPVLALLISGGHTELVLSKQFQTYELIGQTRDDAVGEAFDKVARLLGLGYPGGPEISRLALAARSSKLEAGFKLPRPMLNEDNFDLSFSGLKTAVRKIVGNHQGDASLDFKMQLAREFEDAVTDVLVAKTMRAVEEFGTSTVVVGGGVSANSHIRLRLAEALAEAGNFAQLLVPPPELATDNAIMIALAGYFHALKKEFADPATLAANGNLKLA</sequence>
<comment type="cofactor">
    <cofactor evidence="8">
        <name>Fe(2+)</name>
        <dbReference type="ChEBI" id="CHEBI:29033"/>
    </cofactor>
    <text evidence="8">Binds 1 Fe(2+) ion per subunit.</text>
</comment>
<dbReference type="EC" id="2.3.1.234" evidence="8"/>
<dbReference type="FunFam" id="3.30.420.40:FF:000040">
    <property type="entry name" value="tRNA N6-adenosine threonylcarbamoyltransferase"/>
    <property type="match status" value="1"/>
</dbReference>
<evidence type="ECO:0000256" key="3">
    <source>
        <dbReference type="ARBA" id="ARBA00022694"/>
    </source>
</evidence>
<dbReference type="InterPro" id="IPR022450">
    <property type="entry name" value="TsaD"/>
</dbReference>
<name>A0A1F6CWY3_9BACT</name>
<keyword evidence="4 8" id="KW-0479">Metal-binding</keyword>
<dbReference type="InterPro" id="IPR017860">
    <property type="entry name" value="Peptidase_M22_CS"/>
</dbReference>
<keyword evidence="2 8" id="KW-0808">Transferase</keyword>
<feature type="binding site" evidence="8">
    <location>
        <position position="224"/>
    </location>
    <ligand>
        <name>substrate</name>
    </ligand>
</feature>
<dbReference type="InterPro" id="IPR000905">
    <property type="entry name" value="Gcp-like_dom"/>
</dbReference>
<comment type="caution">
    <text evidence="8">Lacks conserved residue(s) required for the propagation of feature annotation.</text>
</comment>
<dbReference type="EMBL" id="MFKT01000009">
    <property type="protein sequence ID" value="OGG53607.1"/>
    <property type="molecule type" value="Genomic_DNA"/>
</dbReference>
<comment type="function">
    <text evidence="8">Required for the formation of a threonylcarbamoyl group on adenosine at position 37 (t(6)A37) in tRNAs that read codons beginning with adenine. Is involved in the transfer of the threonylcarbamoyl moiety of threonylcarbamoyl-AMP (TC-AMP) to the N6 group of A37, together with TsaE and TsaB. TsaD likely plays a direct catalytic role in this reaction.</text>
</comment>
<evidence type="ECO:0000256" key="7">
    <source>
        <dbReference type="ARBA" id="ARBA00048117"/>
    </source>
</evidence>
<gene>
    <name evidence="8" type="primary">tsaD</name>
    <name evidence="10" type="ORF">A2851_01830</name>
</gene>
<evidence type="ECO:0000256" key="2">
    <source>
        <dbReference type="ARBA" id="ARBA00022679"/>
    </source>
</evidence>
<feature type="binding site" evidence="8">
    <location>
        <position position="365"/>
    </location>
    <ligand>
        <name>Fe cation</name>
        <dbReference type="ChEBI" id="CHEBI:24875"/>
    </ligand>
</feature>
<evidence type="ECO:0000256" key="5">
    <source>
        <dbReference type="ARBA" id="ARBA00023004"/>
    </source>
</evidence>
<feature type="binding site" evidence="8">
    <location>
        <position position="335"/>
    </location>
    <ligand>
        <name>substrate</name>
    </ligand>
</feature>
<dbReference type="PANTHER" id="PTHR11735:SF6">
    <property type="entry name" value="TRNA N6-ADENOSINE THREONYLCARBAMOYLTRANSFERASE, MITOCHONDRIAL"/>
    <property type="match status" value="1"/>
</dbReference>
<dbReference type="Proteomes" id="UP000176863">
    <property type="component" value="Unassembled WGS sequence"/>
</dbReference>
<dbReference type="SUPFAM" id="SSF53067">
    <property type="entry name" value="Actin-like ATPase domain"/>
    <property type="match status" value="3"/>
</dbReference>
<dbReference type="PROSITE" id="PS01016">
    <property type="entry name" value="GLYCOPROTEASE"/>
    <property type="match status" value="1"/>
</dbReference>
<dbReference type="AlphaFoldDB" id="A0A1F6CWY3"/>
<evidence type="ECO:0000256" key="6">
    <source>
        <dbReference type="ARBA" id="ARBA00023315"/>
    </source>
</evidence>
<feature type="domain" description="Gcp-like" evidence="9">
    <location>
        <begin position="115"/>
        <end position="371"/>
    </location>
</feature>
<dbReference type="InterPro" id="IPR017861">
    <property type="entry name" value="KAE1/TsaD"/>
</dbReference>
<comment type="similarity">
    <text evidence="8">Belongs to the KAE1 / TsaD family.</text>
</comment>
<keyword evidence="6 8" id="KW-0012">Acyltransferase</keyword>
<dbReference type="GO" id="GO:0002949">
    <property type="term" value="P:tRNA threonylcarbamoyladenosine modification"/>
    <property type="evidence" value="ECO:0007669"/>
    <property type="project" value="UniProtKB-UniRule"/>
</dbReference>
<feature type="binding site" evidence="8">
    <location>
        <position position="155"/>
    </location>
    <ligand>
        <name>Fe cation</name>
        <dbReference type="ChEBI" id="CHEBI:24875"/>
    </ligand>
</feature>
<evidence type="ECO:0000313" key="10">
    <source>
        <dbReference type="EMBL" id="OGG53607.1"/>
    </source>
</evidence>
<proteinExistence type="inferred from homology"/>
<comment type="catalytic activity">
    <reaction evidence="7 8">
        <text>L-threonylcarbamoyladenylate + adenosine(37) in tRNA = N(6)-L-threonylcarbamoyladenosine(37) in tRNA + AMP + H(+)</text>
        <dbReference type="Rhea" id="RHEA:37059"/>
        <dbReference type="Rhea" id="RHEA-COMP:10162"/>
        <dbReference type="Rhea" id="RHEA-COMP:10163"/>
        <dbReference type="ChEBI" id="CHEBI:15378"/>
        <dbReference type="ChEBI" id="CHEBI:73682"/>
        <dbReference type="ChEBI" id="CHEBI:74411"/>
        <dbReference type="ChEBI" id="CHEBI:74418"/>
        <dbReference type="ChEBI" id="CHEBI:456215"/>
        <dbReference type="EC" id="2.3.1.234"/>
    </reaction>
</comment>
<dbReference type="GO" id="GO:0005506">
    <property type="term" value="F:iron ion binding"/>
    <property type="evidence" value="ECO:0007669"/>
    <property type="project" value="UniProtKB-UniRule"/>
</dbReference>
<feature type="domain" description="Gcp-like" evidence="9">
    <location>
        <begin position="31"/>
        <end position="76"/>
    </location>
</feature>
<comment type="caution">
    <text evidence="10">The sequence shown here is derived from an EMBL/GenBank/DDBJ whole genome shotgun (WGS) entry which is preliminary data.</text>
</comment>
<organism evidence="10 11">
    <name type="scientific">Candidatus Kaiserbacteria bacterium RIFCSPHIGHO2_01_FULL_53_29</name>
    <dbReference type="NCBI Taxonomy" id="1798480"/>
    <lineage>
        <taxon>Bacteria</taxon>
        <taxon>Candidatus Kaiseribacteriota</taxon>
    </lineage>
</organism>
<keyword evidence="3 8" id="KW-0819">tRNA processing</keyword>
<protein>
    <recommendedName>
        <fullName evidence="8">tRNA N6-adenosine threonylcarbamoyltransferase</fullName>
        <ecNumber evidence="8">2.3.1.234</ecNumber>
    </recommendedName>
    <alternativeName>
        <fullName evidence="8">N6-L-threonylcarbamoyladenine synthase</fullName>
        <shortName evidence="8">t(6)A synthase</shortName>
    </alternativeName>
    <alternativeName>
        <fullName evidence="8">t(6)A37 threonylcarbamoyladenosine biosynthesis protein TsaD</fullName>
    </alternativeName>
    <alternativeName>
        <fullName evidence="8">tRNA threonylcarbamoyladenosine biosynthesis protein TsaD</fullName>
    </alternativeName>
</protein>
<keyword evidence="1 8" id="KW-0963">Cytoplasm</keyword>
<feature type="binding site" evidence="8">
    <location>
        <position position="159"/>
    </location>
    <ligand>
        <name>Fe cation</name>
        <dbReference type="ChEBI" id="CHEBI:24875"/>
    </ligand>
</feature>
<dbReference type="PANTHER" id="PTHR11735">
    <property type="entry name" value="TRNA N6-ADENOSINE THREONYLCARBAMOYLTRANSFERASE"/>
    <property type="match status" value="1"/>
</dbReference>
<dbReference type="GO" id="GO:0061711">
    <property type="term" value="F:tRNA N(6)-L-threonylcarbamoyladenine synthase activity"/>
    <property type="evidence" value="ECO:0007669"/>
    <property type="project" value="UniProtKB-EC"/>
</dbReference>
<dbReference type="Pfam" id="PF00814">
    <property type="entry name" value="TsaD"/>
    <property type="match status" value="2"/>
</dbReference>
<reference evidence="10 11" key="1">
    <citation type="journal article" date="2016" name="Nat. Commun.">
        <title>Thousands of microbial genomes shed light on interconnected biogeochemical processes in an aquifer system.</title>
        <authorList>
            <person name="Anantharaman K."/>
            <person name="Brown C.T."/>
            <person name="Hug L.A."/>
            <person name="Sharon I."/>
            <person name="Castelle C.J."/>
            <person name="Probst A.J."/>
            <person name="Thomas B.C."/>
            <person name="Singh A."/>
            <person name="Wilkins M.J."/>
            <person name="Karaoz U."/>
            <person name="Brodie E.L."/>
            <person name="Williams K.H."/>
            <person name="Hubbard S.S."/>
            <person name="Banfield J.F."/>
        </authorList>
    </citation>
    <scope>NUCLEOTIDE SEQUENCE [LARGE SCALE GENOMIC DNA]</scope>
</reference>
<evidence type="ECO:0000256" key="4">
    <source>
        <dbReference type="ARBA" id="ARBA00022723"/>
    </source>
</evidence>
<evidence type="ECO:0000256" key="1">
    <source>
        <dbReference type="ARBA" id="ARBA00022490"/>
    </source>
</evidence>
<dbReference type="STRING" id="1798480.A2851_01830"/>
<feature type="binding site" evidence="8">
    <location>
        <begin position="191"/>
        <end position="195"/>
    </location>
    <ligand>
        <name>substrate</name>
    </ligand>
</feature>
<dbReference type="Gene3D" id="3.30.420.40">
    <property type="match status" value="3"/>
</dbReference>